<evidence type="ECO:0000313" key="2">
    <source>
        <dbReference type="Proteomes" id="UP000001544"/>
    </source>
</evidence>
<dbReference type="AlphaFoldDB" id="D3FZN2"/>
<dbReference type="Proteomes" id="UP000001544">
    <property type="component" value="Chromosome"/>
</dbReference>
<name>D3FZN2_ALKPO</name>
<protein>
    <submittedName>
        <fullName evidence="1">Uncharacterized protein</fullName>
    </submittedName>
</protein>
<sequence length="32" mass="3577">MLLLKTNLRDAGVVSEGNVEWMKNLEVMSEVA</sequence>
<accession>D3FZN2</accession>
<dbReference type="HOGENOM" id="CLU_3388098_0_0_9"/>
<proteinExistence type="predicted"/>
<reference evidence="1 2" key="1">
    <citation type="journal article" date="2011" name="Environ. Microbiol.">
        <title>Genome of alkaliphilic Bacillus pseudofirmus OF4 reveals adaptations that support the ability to grow in an external pH range from 7.5 to 11.4.</title>
        <authorList>
            <person name="Janto B."/>
            <person name="Ahmed A."/>
            <person name="Ito M."/>
            <person name="Liu J."/>
            <person name="Hicks D.B."/>
            <person name="Pagni S."/>
            <person name="Fackelmayer O.J."/>
            <person name="Smith T.A."/>
            <person name="Earl J."/>
            <person name="Elbourne L.D."/>
            <person name="Hassan K."/>
            <person name="Paulsen I.T."/>
            <person name="Kolsto A.B."/>
            <person name="Tourasse N.J."/>
            <person name="Ehrlich G.D."/>
            <person name="Boissy R."/>
            <person name="Ivey D.M."/>
            <person name="Li G."/>
            <person name="Xue Y."/>
            <person name="Ma Y."/>
            <person name="Hu F.Z."/>
            <person name="Krulwich T.A."/>
        </authorList>
    </citation>
    <scope>NUCLEOTIDE SEQUENCE [LARGE SCALE GENOMIC DNA]</scope>
    <source>
        <strain evidence="2">ATCC BAA-2126 / JCM 17055 / OF4</strain>
    </source>
</reference>
<keyword evidence="2" id="KW-1185">Reference proteome</keyword>
<gene>
    <name evidence="1" type="ordered locus">BpOF4_06060</name>
</gene>
<dbReference type="KEGG" id="bpf:BpOF4_06060"/>
<evidence type="ECO:0000313" key="1">
    <source>
        <dbReference type="EMBL" id="ADC49274.1"/>
    </source>
</evidence>
<organism evidence="1 2">
    <name type="scientific">Alkalihalophilus pseudofirmus (strain ATCC BAA-2126 / JCM 17055 / OF4)</name>
    <name type="common">Bacillus pseudofirmus</name>
    <dbReference type="NCBI Taxonomy" id="398511"/>
    <lineage>
        <taxon>Bacteria</taxon>
        <taxon>Bacillati</taxon>
        <taxon>Bacillota</taxon>
        <taxon>Bacilli</taxon>
        <taxon>Bacillales</taxon>
        <taxon>Bacillaceae</taxon>
        <taxon>Alkalihalophilus</taxon>
    </lineage>
</organism>
<dbReference type="EMBL" id="CP001878">
    <property type="protein sequence ID" value="ADC49274.1"/>
    <property type="molecule type" value="Genomic_DNA"/>
</dbReference>